<feature type="region of interest" description="Disordered" evidence="1">
    <location>
        <begin position="214"/>
        <end position="251"/>
    </location>
</feature>
<keyword evidence="3" id="KW-1185">Reference proteome</keyword>
<organism evidence="3">
    <name type="scientific">Aureococcus anophagefferens</name>
    <name type="common">Harmful bloom alga</name>
    <dbReference type="NCBI Taxonomy" id="44056"/>
    <lineage>
        <taxon>Eukaryota</taxon>
        <taxon>Sar</taxon>
        <taxon>Stramenopiles</taxon>
        <taxon>Ochrophyta</taxon>
        <taxon>Pelagophyceae</taxon>
        <taxon>Pelagomonadales</taxon>
        <taxon>Pelagomonadaceae</taxon>
        <taxon>Aureococcus</taxon>
    </lineage>
</organism>
<feature type="compositionally biased region" description="Basic and acidic residues" evidence="1">
    <location>
        <begin position="429"/>
        <end position="447"/>
    </location>
</feature>
<feature type="non-terminal residue" evidence="2">
    <location>
        <position position="1"/>
    </location>
</feature>
<protein>
    <submittedName>
        <fullName evidence="2">Uncharacterized protein</fullName>
    </submittedName>
</protein>
<feature type="compositionally biased region" description="Basic and acidic residues" evidence="1">
    <location>
        <begin position="239"/>
        <end position="251"/>
    </location>
</feature>
<feature type="compositionally biased region" description="Basic and acidic residues" evidence="1">
    <location>
        <begin position="182"/>
        <end position="191"/>
    </location>
</feature>
<dbReference type="AlphaFoldDB" id="F0Y3G5"/>
<proteinExistence type="predicted"/>
<feature type="compositionally biased region" description="Basic residues" evidence="1">
    <location>
        <begin position="316"/>
        <end position="329"/>
    </location>
</feature>
<dbReference type="EMBL" id="GL833124">
    <property type="protein sequence ID" value="EGB09945.1"/>
    <property type="molecule type" value="Genomic_DNA"/>
</dbReference>
<name>F0Y3G5_AURAN</name>
<feature type="compositionally biased region" description="Basic residues" evidence="1">
    <location>
        <begin position="547"/>
        <end position="582"/>
    </location>
</feature>
<dbReference type="Proteomes" id="UP000002729">
    <property type="component" value="Unassembled WGS sequence"/>
</dbReference>
<dbReference type="OMA" id="WYLEWID"/>
<feature type="non-terminal residue" evidence="2">
    <location>
        <position position="614"/>
    </location>
</feature>
<evidence type="ECO:0000313" key="3">
    <source>
        <dbReference type="Proteomes" id="UP000002729"/>
    </source>
</evidence>
<feature type="compositionally biased region" description="Low complexity" evidence="1">
    <location>
        <begin position="390"/>
        <end position="400"/>
    </location>
</feature>
<feature type="compositionally biased region" description="Basic and acidic residues" evidence="1">
    <location>
        <begin position="279"/>
        <end position="299"/>
    </location>
</feature>
<dbReference type="GeneID" id="20228069"/>
<dbReference type="KEGG" id="aaf:AURANDRAFT_71102"/>
<feature type="compositionally biased region" description="Basic and acidic residues" evidence="1">
    <location>
        <begin position="586"/>
        <end position="608"/>
    </location>
</feature>
<feature type="region of interest" description="Disordered" evidence="1">
    <location>
        <begin position="381"/>
        <end position="614"/>
    </location>
</feature>
<feature type="compositionally biased region" description="Basic residues" evidence="1">
    <location>
        <begin position="477"/>
        <end position="493"/>
    </location>
</feature>
<evidence type="ECO:0000256" key="1">
    <source>
        <dbReference type="SAM" id="MobiDB-lite"/>
    </source>
</evidence>
<feature type="compositionally biased region" description="Basic and acidic residues" evidence="1">
    <location>
        <begin position="214"/>
        <end position="231"/>
    </location>
</feature>
<dbReference type="RefSeq" id="XP_009034798.1">
    <property type="nucleotide sequence ID" value="XM_009036550.1"/>
</dbReference>
<reference evidence="2 3" key="1">
    <citation type="journal article" date="2011" name="Proc. Natl. Acad. Sci. U.S.A.">
        <title>Niche of harmful alga Aureococcus anophagefferens revealed through ecogenomics.</title>
        <authorList>
            <person name="Gobler C.J."/>
            <person name="Berry D.L."/>
            <person name="Dyhrman S.T."/>
            <person name="Wilhelm S.W."/>
            <person name="Salamov A."/>
            <person name="Lobanov A.V."/>
            <person name="Zhang Y."/>
            <person name="Collier J.L."/>
            <person name="Wurch L.L."/>
            <person name="Kustka A.B."/>
            <person name="Dill B.D."/>
            <person name="Shah M."/>
            <person name="VerBerkmoes N.C."/>
            <person name="Kuo A."/>
            <person name="Terry A."/>
            <person name="Pangilinan J."/>
            <person name="Lindquist E.A."/>
            <person name="Lucas S."/>
            <person name="Paulsen I.T."/>
            <person name="Hattenrath-Lehmann T.K."/>
            <person name="Talmage S.C."/>
            <person name="Walker E.A."/>
            <person name="Koch F."/>
            <person name="Burson A.M."/>
            <person name="Marcoval M.A."/>
            <person name="Tang Y.Z."/>
            <person name="Lecleir G.R."/>
            <person name="Coyne K.J."/>
            <person name="Berg G.M."/>
            <person name="Bertrand E.M."/>
            <person name="Saito M.A."/>
            <person name="Gladyshev V.N."/>
            <person name="Grigoriev I.V."/>
        </authorList>
    </citation>
    <scope>NUCLEOTIDE SEQUENCE [LARGE SCALE GENOMIC DNA]</scope>
    <source>
        <strain evidence="3">CCMP 1984</strain>
    </source>
</reference>
<feature type="compositionally biased region" description="Basic and acidic residues" evidence="1">
    <location>
        <begin position="455"/>
        <end position="476"/>
    </location>
</feature>
<sequence length="614" mass="71741">AGPRRRAARRARRARRRLLELRRRPRRLLGLRLQRRVRLRRVEPALRHRRRLEELRRVHARHHERRRRLRRERDPRPERVVPRGLDGLRREVLLRAGRAEFLARVRRERVRAGLARLRRRRGHECLHLRDLHQEPGPAPLDRAQRRRRRRRVRLLRGHVRGHVLPELGRGRAQRLGVHGRGLRHDDPVQRRLERRRLPRDDELEYGRALPLREVGPHARADGGLRHLEHRRDVPRRRRGDPGRRGRRRDLDERGLRLGLRARRALRADNVPNYDHIHRKNQDPKDEPQHREPRGRGEGRRRARGTVENVPGQVPGLRRRRRPRAGRRRGVAREIRPPRRRARPGAGAGDDRRRRVARGAAPRGLLGDRGLLRAVLVAARRRRRHADAPKGDAAAARAEAPPLAPPRRRGLRRDRRVEAVGRAPPQGPGPRREDARARGPVHGRDRGAHAGLPGLRLRDPRGRGEGRPRERREAPRERRARHPRPPGRPRRRRAAERGPPGQHDPGLCVAQAHPPLHGRVLRQSRETAGPRAQRVPRQGLRGPPRPAPQRHHAPDRRRPHADHPGPRVHARVLRRRRHGRARARPQPVDRRRAAAHRQDRPILRDERAEALNFGG</sequence>
<accession>F0Y3G5</accession>
<feature type="region of interest" description="Disordered" evidence="1">
    <location>
        <begin position="266"/>
        <end position="360"/>
    </location>
</feature>
<dbReference type="InParanoid" id="F0Y3G5"/>
<feature type="region of interest" description="Disordered" evidence="1">
    <location>
        <begin position="175"/>
        <end position="195"/>
    </location>
</feature>
<evidence type="ECO:0000313" key="2">
    <source>
        <dbReference type="EMBL" id="EGB09945.1"/>
    </source>
</evidence>
<gene>
    <name evidence="2" type="ORF">AURANDRAFT_71102</name>
</gene>